<sequence length="68" mass="7599">MDEALVTRVAEDIRLWTGVALPNETGRQMASMDIPKLIADFEALRGTLRFEDEPSSFEAALQSCKERA</sequence>
<protein>
    <submittedName>
        <fullName evidence="1">Uncharacterized protein</fullName>
    </submittedName>
</protein>
<dbReference type="KEGG" id="rgi:RGI145_17125"/>
<organism evidence="1 2">
    <name type="scientific">Roseomonas gilardii</name>
    <dbReference type="NCBI Taxonomy" id="257708"/>
    <lineage>
        <taxon>Bacteria</taxon>
        <taxon>Pseudomonadati</taxon>
        <taxon>Pseudomonadota</taxon>
        <taxon>Alphaproteobacteria</taxon>
        <taxon>Acetobacterales</taxon>
        <taxon>Roseomonadaceae</taxon>
        <taxon>Roseomonas</taxon>
    </lineage>
</organism>
<accession>A0A1L7AII3</accession>
<dbReference type="RefSeq" id="WP_075799334.1">
    <property type="nucleotide sequence ID" value="NZ_CP015583.1"/>
</dbReference>
<dbReference type="AlphaFoldDB" id="A0A1L7AII3"/>
<gene>
    <name evidence="1" type="ORF">RGI145_17125</name>
</gene>
<dbReference type="Proteomes" id="UP000185494">
    <property type="component" value="Chromosome 1"/>
</dbReference>
<evidence type="ECO:0000313" key="1">
    <source>
        <dbReference type="EMBL" id="APT58575.1"/>
    </source>
</evidence>
<proteinExistence type="predicted"/>
<evidence type="ECO:0000313" key="2">
    <source>
        <dbReference type="Proteomes" id="UP000185494"/>
    </source>
</evidence>
<name>A0A1L7AII3_9PROT</name>
<dbReference type="EMBL" id="CP015583">
    <property type="protein sequence ID" value="APT58575.1"/>
    <property type="molecule type" value="Genomic_DNA"/>
</dbReference>
<reference evidence="1 2" key="1">
    <citation type="submission" date="2016-05" db="EMBL/GenBank/DDBJ databases">
        <title>Complete Genome and Methylome Analysis of Psychrotrophic Bacterial Isolates from Antarctic Lake Untersee.</title>
        <authorList>
            <person name="Fomenkov A."/>
            <person name="Akimov V.N."/>
            <person name="Vasilyeva L.V."/>
            <person name="Andersen D."/>
            <person name="Vincze T."/>
            <person name="Roberts R.J."/>
        </authorList>
    </citation>
    <scope>NUCLEOTIDE SEQUENCE [LARGE SCALE GENOMIC DNA]</scope>
    <source>
        <strain evidence="1 2">U14-5</strain>
    </source>
</reference>